<feature type="compositionally biased region" description="Polar residues" evidence="1">
    <location>
        <begin position="92"/>
        <end position="101"/>
    </location>
</feature>
<sequence length="124" mass="13925">MGRRDRKRGSRWPAPRHLISPPSITPSINPLSIRCCTIPLEDGNSLLTPPRCLPVRKPITFWIMKLGAPSPRSLRKAGLCAYSRLERMAESRATSVQTSSPGGPHSPRIRQRTTIGFRSRTRTR</sequence>
<comment type="caution">
    <text evidence="2">The sequence shown here is derived from an EMBL/GenBank/DDBJ whole genome shotgun (WGS) entry which is preliminary data.</text>
</comment>
<feature type="region of interest" description="Disordered" evidence="1">
    <location>
        <begin position="1"/>
        <end position="24"/>
    </location>
</feature>
<name>A0A4C1WIK7_EUMVA</name>
<evidence type="ECO:0000313" key="3">
    <source>
        <dbReference type="Proteomes" id="UP000299102"/>
    </source>
</evidence>
<organism evidence="2 3">
    <name type="scientific">Eumeta variegata</name>
    <name type="common">Bagworm moth</name>
    <name type="synonym">Eumeta japonica</name>
    <dbReference type="NCBI Taxonomy" id="151549"/>
    <lineage>
        <taxon>Eukaryota</taxon>
        <taxon>Metazoa</taxon>
        <taxon>Ecdysozoa</taxon>
        <taxon>Arthropoda</taxon>
        <taxon>Hexapoda</taxon>
        <taxon>Insecta</taxon>
        <taxon>Pterygota</taxon>
        <taxon>Neoptera</taxon>
        <taxon>Endopterygota</taxon>
        <taxon>Lepidoptera</taxon>
        <taxon>Glossata</taxon>
        <taxon>Ditrysia</taxon>
        <taxon>Tineoidea</taxon>
        <taxon>Psychidae</taxon>
        <taxon>Oiketicinae</taxon>
        <taxon>Eumeta</taxon>
    </lineage>
</organism>
<dbReference type="AlphaFoldDB" id="A0A4C1WIK7"/>
<gene>
    <name evidence="2" type="ORF">EVAR_97179_1</name>
</gene>
<accession>A0A4C1WIK7</accession>
<keyword evidence="3" id="KW-1185">Reference proteome</keyword>
<proteinExistence type="predicted"/>
<dbReference type="Proteomes" id="UP000299102">
    <property type="component" value="Unassembled WGS sequence"/>
</dbReference>
<evidence type="ECO:0000256" key="1">
    <source>
        <dbReference type="SAM" id="MobiDB-lite"/>
    </source>
</evidence>
<dbReference type="EMBL" id="BGZK01000560">
    <property type="protein sequence ID" value="GBP50179.1"/>
    <property type="molecule type" value="Genomic_DNA"/>
</dbReference>
<evidence type="ECO:0000313" key="2">
    <source>
        <dbReference type="EMBL" id="GBP50179.1"/>
    </source>
</evidence>
<feature type="compositionally biased region" description="Basic residues" evidence="1">
    <location>
        <begin position="1"/>
        <end position="10"/>
    </location>
</feature>
<feature type="region of interest" description="Disordered" evidence="1">
    <location>
        <begin position="90"/>
        <end position="124"/>
    </location>
</feature>
<protein>
    <submittedName>
        <fullName evidence="2">Uncharacterized protein</fullName>
    </submittedName>
</protein>
<reference evidence="2 3" key="1">
    <citation type="journal article" date="2019" name="Commun. Biol.">
        <title>The bagworm genome reveals a unique fibroin gene that provides high tensile strength.</title>
        <authorList>
            <person name="Kono N."/>
            <person name="Nakamura H."/>
            <person name="Ohtoshi R."/>
            <person name="Tomita M."/>
            <person name="Numata K."/>
            <person name="Arakawa K."/>
        </authorList>
    </citation>
    <scope>NUCLEOTIDE SEQUENCE [LARGE SCALE GENOMIC DNA]</scope>
</reference>